<evidence type="ECO:0000313" key="4">
    <source>
        <dbReference type="Proteomes" id="UP000677668"/>
    </source>
</evidence>
<dbReference type="Pfam" id="PF03109">
    <property type="entry name" value="ABC1"/>
    <property type="match status" value="1"/>
</dbReference>
<evidence type="ECO:0000256" key="1">
    <source>
        <dbReference type="ARBA" id="ARBA00009670"/>
    </source>
</evidence>
<feature type="domain" description="Protein kinase" evidence="2">
    <location>
        <begin position="135"/>
        <end position="473"/>
    </location>
</feature>
<protein>
    <submittedName>
        <fullName evidence="3">AarF/ABC1/UbiB kinase family protein</fullName>
    </submittedName>
</protein>
<dbReference type="EMBL" id="CP072643">
    <property type="protein sequence ID" value="QUV95075.1"/>
    <property type="molecule type" value="Genomic_DNA"/>
</dbReference>
<reference evidence="3 4" key="1">
    <citation type="submission" date="2021-03" db="EMBL/GenBank/DDBJ databases">
        <title>Genomic and phenotypic characterization of Chloracidobacterium isolates provides evidence for multiple species.</title>
        <authorList>
            <person name="Saini M.K."/>
            <person name="Costas A.M.G."/>
            <person name="Tank M."/>
            <person name="Bryant D.A."/>
        </authorList>
    </citation>
    <scope>NUCLEOTIDE SEQUENCE [LARGE SCALE GENOMIC DNA]</scope>
    <source>
        <strain evidence="3 4">N</strain>
    </source>
</reference>
<keyword evidence="4" id="KW-1185">Reference proteome</keyword>
<dbReference type="CDD" id="cd05121">
    <property type="entry name" value="ABC1_ADCK3-like"/>
    <property type="match status" value="1"/>
</dbReference>
<accession>A0ABX8B374</accession>
<organism evidence="3 4">
    <name type="scientific">Chloracidobacterium sp. N</name>
    <dbReference type="NCBI Taxonomy" id="2821540"/>
    <lineage>
        <taxon>Bacteria</taxon>
        <taxon>Pseudomonadati</taxon>
        <taxon>Acidobacteriota</taxon>
        <taxon>Terriglobia</taxon>
        <taxon>Terriglobales</taxon>
        <taxon>Acidobacteriaceae</taxon>
        <taxon>Chloracidobacterium</taxon>
        <taxon>Chloracidobacterium aggregatum</taxon>
    </lineage>
</organism>
<comment type="similarity">
    <text evidence="1">Belongs to the protein kinase superfamily. ADCK protein kinase family.</text>
</comment>
<dbReference type="PROSITE" id="PS50011">
    <property type="entry name" value="PROTEIN_KINASE_DOM"/>
    <property type="match status" value="1"/>
</dbReference>
<dbReference type="InterPro" id="IPR000719">
    <property type="entry name" value="Prot_kinase_dom"/>
</dbReference>
<keyword evidence="3" id="KW-0418">Kinase</keyword>
<name>A0ABX8B374_9BACT</name>
<dbReference type="Gene3D" id="1.10.510.10">
    <property type="entry name" value="Transferase(Phosphotransferase) domain 1"/>
    <property type="match status" value="1"/>
</dbReference>
<keyword evidence="3" id="KW-0808">Transferase</keyword>
<dbReference type="PANTHER" id="PTHR10566:SF113">
    <property type="entry name" value="PROTEIN ACTIVITY OF BC1 COMPLEX KINASE 7, CHLOROPLASTIC"/>
    <property type="match status" value="1"/>
</dbReference>
<sequence>MSAQTLDAPVLSRALSLGDNLRHLRRFAVVSIALLPFLVSFLRDRRRWIKWGAPRTLTEEQHARRARKLVDTFARLGTSYIKLSQILAVREDLIPKTYAREFARLLDQTPAAGMDYVSAVIRRRTGKSPEDIFTDFNPNAIASASVGQVHRARYKGVDVVVKIRRPHVVETITLDNAILSRLLEWLRPFLGEHYLYRGFEVLFTEYKRIVVGELDFRLEAQNAERLRAQQPRHPRLVIPEIAHELTYEDLLVMEFCEGVRIDAVETIRSYGLDLGDLVEALLEIVFSQLLVHGFFHADPHPGNILINRRGDIILLDYGMVDELDPVTRDRFLGLILAANANQYDEVVSKLYELEMVAPDTPAEQLTYVTETIMNLRHLARTNQRQVQMAVEQLFEKTRILHHLRMPRQMVYLFRMATLIEGVAIRFDNHFDSIRDAVPIAKRVGFKLIARIVPAATALRYAAEVFAERFDAYLSRVMQRKKVSYAKDFVRRMWQGTPDKTVVSAPTPPPSLTLPS</sequence>
<gene>
    <name evidence="3" type="ORF">J8C05_13685</name>
</gene>
<evidence type="ECO:0000259" key="2">
    <source>
        <dbReference type="PROSITE" id="PS50011"/>
    </source>
</evidence>
<proteinExistence type="inferred from homology"/>
<evidence type="ECO:0000313" key="3">
    <source>
        <dbReference type="EMBL" id="QUV95075.1"/>
    </source>
</evidence>
<dbReference type="GO" id="GO:0016301">
    <property type="term" value="F:kinase activity"/>
    <property type="evidence" value="ECO:0007669"/>
    <property type="project" value="UniProtKB-KW"/>
</dbReference>
<dbReference type="RefSeq" id="WP_211423315.1">
    <property type="nucleotide sequence ID" value="NZ_CP072643.1"/>
</dbReference>
<dbReference type="PANTHER" id="PTHR10566">
    <property type="entry name" value="CHAPERONE-ACTIVITY OF BC1 COMPLEX CABC1 -RELATED"/>
    <property type="match status" value="1"/>
</dbReference>
<dbReference type="InterPro" id="IPR011009">
    <property type="entry name" value="Kinase-like_dom_sf"/>
</dbReference>
<dbReference type="InterPro" id="IPR050154">
    <property type="entry name" value="UbiB_kinase"/>
</dbReference>
<dbReference type="InterPro" id="IPR004147">
    <property type="entry name" value="ABC1_dom"/>
</dbReference>
<dbReference type="Proteomes" id="UP000677668">
    <property type="component" value="Chromosome 2"/>
</dbReference>
<dbReference type="SUPFAM" id="SSF56112">
    <property type="entry name" value="Protein kinase-like (PK-like)"/>
    <property type="match status" value="1"/>
</dbReference>